<evidence type="ECO:0000256" key="1">
    <source>
        <dbReference type="ARBA" id="ARBA00003394"/>
    </source>
</evidence>
<sequence length="398" mass="42681">MSASLGLRLYNLGQRREAGPATSRPDRPAGGLAWLHAPTQDQVSPILALARRLIEEDGVAVLMTCPLDLPPREGVIHQQPPVDAPVEARAFLDHWRPDIVVFAEGELHPAVVHEAAQRQIPLLLVNGRNPHFPRDRNAWYPGLMRSALSRFSRICAVDEASARAFRKAGAALSTVAVTGRMEDESAALPCLEAERAALARLLAARPVWFAAGLPASEVAAVIAAQRASLQQAHRLLLIVMPADPADAEPLAKRFEDEEGWVVARRMREEEPDAAVEVFVADNPAEYGLWYRLSPLTFLGGSLSGTGPIRNPMEPAALGSAILHGTRTGQFGPIFGRLGAARATRAVASANDLADSLGDLLAPDRAARLAQAAWAVASDGAEVTERLLVQIRAMMDAAP</sequence>
<proteinExistence type="inferred from homology"/>
<dbReference type="Gene3D" id="3.40.50.2000">
    <property type="entry name" value="Glycogen Phosphorylase B"/>
    <property type="match status" value="1"/>
</dbReference>
<gene>
    <name evidence="10" type="ORF">EI545_11990</name>
</gene>
<dbReference type="OrthoDB" id="9789797at2"/>
<dbReference type="EMBL" id="CP034328">
    <property type="protein sequence ID" value="AZL59497.1"/>
    <property type="molecule type" value="Genomic_DNA"/>
</dbReference>
<keyword evidence="8" id="KW-0448">Lipopolysaccharide biosynthesis</keyword>
<dbReference type="InterPro" id="IPR038107">
    <property type="entry name" value="Glycos_transf_N_sf"/>
</dbReference>
<feature type="domain" description="3-deoxy-D-manno-octulosonic-acid transferase N-terminal" evidence="9">
    <location>
        <begin position="31"/>
        <end position="180"/>
    </location>
</feature>
<evidence type="ECO:0000313" key="11">
    <source>
        <dbReference type="Proteomes" id="UP000282002"/>
    </source>
</evidence>
<dbReference type="InterPro" id="IPR039901">
    <property type="entry name" value="Kdotransferase"/>
</dbReference>
<reference evidence="10 11" key="1">
    <citation type="submission" date="2018-12" db="EMBL/GenBank/DDBJ databases">
        <title>Complete genome sequencing of Tabrizicola sp. K13M18.</title>
        <authorList>
            <person name="Bae J.-W."/>
        </authorList>
    </citation>
    <scope>NUCLEOTIDE SEQUENCE [LARGE SCALE GENOMIC DNA]</scope>
    <source>
        <strain evidence="10 11">K13M18</strain>
    </source>
</reference>
<dbReference type="GO" id="GO:0043842">
    <property type="term" value="F:Kdo transferase activity"/>
    <property type="evidence" value="ECO:0007669"/>
    <property type="project" value="UniProtKB-EC"/>
</dbReference>
<dbReference type="PANTHER" id="PTHR42755:SF1">
    <property type="entry name" value="3-DEOXY-D-MANNO-OCTULOSONIC ACID TRANSFERASE, MITOCHONDRIAL-RELATED"/>
    <property type="match status" value="1"/>
</dbReference>
<dbReference type="GO" id="GO:0009244">
    <property type="term" value="P:lipopolysaccharide core region biosynthetic process"/>
    <property type="evidence" value="ECO:0007669"/>
    <property type="project" value="UniProtKB-UniRule"/>
</dbReference>
<dbReference type="InterPro" id="IPR007507">
    <property type="entry name" value="Glycos_transf_N"/>
</dbReference>
<evidence type="ECO:0000256" key="3">
    <source>
        <dbReference type="ARBA" id="ARBA00012621"/>
    </source>
</evidence>
<comment type="subcellular location">
    <subcellularLocation>
        <location evidence="8">Cell membrane</location>
    </subcellularLocation>
</comment>
<accession>A0A3S8U7E5</accession>
<evidence type="ECO:0000313" key="10">
    <source>
        <dbReference type="EMBL" id="AZL59497.1"/>
    </source>
</evidence>
<evidence type="ECO:0000256" key="6">
    <source>
        <dbReference type="ARBA" id="ARBA00031445"/>
    </source>
</evidence>
<dbReference type="KEGG" id="taw:EI545_11990"/>
<dbReference type="EC" id="2.4.99.12" evidence="3 8"/>
<dbReference type="AlphaFoldDB" id="A0A3S8U7E5"/>
<dbReference type="Proteomes" id="UP000282002">
    <property type="component" value="Chromosome"/>
</dbReference>
<keyword evidence="11" id="KW-1185">Reference proteome</keyword>
<dbReference type="PANTHER" id="PTHR42755">
    <property type="entry name" value="3-DEOXY-MANNO-OCTULOSONATE CYTIDYLYLTRANSFERASE"/>
    <property type="match status" value="1"/>
</dbReference>
<dbReference type="Pfam" id="PF04413">
    <property type="entry name" value="Glycos_transf_N"/>
    <property type="match status" value="1"/>
</dbReference>
<name>A0A3S8U7E5_9RHOB</name>
<comment type="catalytic activity">
    <reaction evidence="7 8">
        <text>lipid IVA (E. coli) + CMP-3-deoxy-beta-D-manno-octulosonate = alpha-Kdo-(2-&gt;6)-lipid IVA (E. coli) + CMP + H(+)</text>
        <dbReference type="Rhea" id="RHEA:28066"/>
        <dbReference type="ChEBI" id="CHEBI:15378"/>
        <dbReference type="ChEBI" id="CHEBI:58603"/>
        <dbReference type="ChEBI" id="CHEBI:60364"/>
        <dbReference type="ChEBI" id="CHEBI:60377"/>
        <dbReference type="ChEBI" id="CHEBI:85987"/>
        <dbReference type="EC" id="2.4.99.12"/>
    </reaction>
</comment>
<evidence type="ECO:0000256" key="7">
    <source>
        <dbReference type="ARBA" id="ARBA00049183"/>
    </source>
</evidence>
<dbReference type="GO" id="GO:0009245">
    <property type="term" value="P:lipid A biosynthetic process"/>
    <property type="evidence" value="ECO:0007669"/>
    <property type="project" value="TreeGrafter"/>
</dbReference>
<evidence type="ECO:0000256" key="5">
    <source>
        <dbReference type="ARBA" id="ARBA00022679"/>
    </source>
</evidence>
<dbReference type="SUPFAM" id="SSF53756">
    <property type="entry name" value="UDP-Glycosyltransferase/glycogen phosphorylase"/>
    <property type="match status" value="2"/>
</dbReference>
<keyword evidence="5 8" id="KW-0808">Transferase</keyword>
<comment type="pathway">
    <text evidence="2 8">Bacterial outer membrane biogenesis; LPS core biosynthesis.</text>
</comment>
<evidence type="ECO:0000256" key="2">
    <source>
        <dbReference type="ARBA" id="ARBA00004713"/>
    </source>
</evidence>
<organism evidence="10 11">
    <name type="scientific">Tabrizicola piscis</name>
    <dbReference type="NCBI Taxonomy" id="2494374"/>
    <lineage>
        <taxon>Bacteria</taxon>
        <taxon>Pseudomonadati</taxon>
        <taxon>Pseudomonadota</taxon>
        <taxon>Alphaproteobacteria</taxon>
        <taxon>Rhodobacterales</taxon>
        <taxon>Paracoccaceae</taxon>
        <taxon>Tabrizicola</taxon>
    </lineage>
</organism>
<comment type="similarity">
    <text evidence="8">Belongs to the glycosyltransferase group 1 family.</text>
</comment>
<dbReference type="GO" id="GO:0005886">
    <property type="term" value="C:plasma membrane"/>
    <property type="evidence" value="ECO:0007669"/>
    <property type="project" value="UniProtKB-SubCell"/>
</dbReference>
<comment type="function">
    <text evidence="1 8">Involved in lipopolysaccharide (LPS) biosynthesis. Catalyzes the transfer of 3-deoxy-D-manno-octulosonate (Kdo) residue(s) from CMP-Kdo to lipid IV(A), the tetraacyldisaccharide-1,4'-bisphosphate precursor of lipid A.</text>
</comment>
<evidence type="ECO:0000259" key="9">
    <source>
        <dbReference type="Pfam" id="PF04413"/>
    </source>
</evidence>
<dbReference type="UniPathway" id="UPA00958"/>
<dbReference type="Gene3D" id="3.40.50.11720">
    <property type="entry name" value="3-Deoxy-D-manno-octulosonic-acid transferase, N-terminal domain"/>
    <property type="match status" value="1"/>
</dbReference>
<dbReference type="RefSeq" id="WP_125325692.1">
    <property type="nucleotide sequence ID" value="NZ_CP034328.1"/>
</dbReference>
<protein>
    <recommendedName>
        <fullName evidence="4 8">3-deoxy-D-manno-octulosonic acid transferase</fullName>
        <shortName evidence="8">Kdo transferase</shortName>
        <ecNumber evidence="3 8">2.4.99.12</ecNumber>
    </recommendedName>
    <alternativeName>
        <fullName evidence="6 8">Lipid IV(A) 3-deoxy-D-manno-octulosonic acid transferase</fullName>
    </alternativeName>
</protein>
<evidence type="ECO:0000256" key="4">
    <source>
        <dbReference type="ARBA" id="ARBA00019077"/>
    </source>
</evidence>
<keyword evidence="8" id="KW-1003">Cell membrane</keyword>
<evidence type="ECO:0000256" key="8">
    <source>
        <dbReference type="RuleBase" id="RU365103"/>
    </source>
</evidence>
<keyword evidence="8" id="KW-0472">Membrane</keyword>